<feature type="compositionally biased region" description="Basic and acidic residues" evidence="3">
    <location>
        <begin position="435"/>
        <end position="453"/>
    </location>
</feature>
<organism evidence="4 5">
    <name type="scientific">Anthostomella pinea</name>
    <dbReference type="NCBI Taxonomy" id="933095"/>
    <lineage>
        <taxon>Eukaryota</taxon>
        <taxon>Fungi</taxon>
        <taxon>Dikarya</taxon>
        <taxon>Ascomycota</taxon>
        <taxon>Pezizomycotina</taxon>
        <taxon>Sordariomycetes</taxon>
        <taxon>Xylariomycetidae</taxon>
        <taxon>Xylariales</taxon>
        <taxon>Xylariaceae</taxon>
        <taxon>Anthostomella</taxon>
    </lineage>
</organism>
<keyword evidence="1" id="KW-0596">Phosphopantetheine</keyword>
<dbReference type="PANTHER" id="PTHR43439:SF2">
    <property type="entry name" value="ENZYME, PUTATIVE (JCVI)-RELATED"/>
    <property type="match status" value="1"/>
</dbReference>
<evidence type="ECO:0000256" key="2">
    <source>
        <dbReference type="ARBA" id="ARBA00022553"/>
    </source>
</evidence>
<keyword evidence="5" id="KW-1185">Reference proteome</keyword>
<sequence length="465" mass="51647">MDSTVFHMDGEAHLYVMLPFFHVRLPFIVDEALSNSTRGLVASYHAIFNTITLVLGPPHIPPDAVLLKDIAQQQKLRGVMVIPALLEQLLHDPDGSGLLQSLEIVACTGAPLPAAVGDRIKSIVKLYMFMGSTEPFPLPEIFKSPDDWQYHEFNPSLIHEMQLYNLNEGTFELVIFADESAKDTNPLYHNVPGVSPYYTKDLFTQHTDPEKRNLFKYYGCKEDILVMANWEKVNPIPLEQHVQGHPSVKGVLLISTGRVQSALLVEPKEPEGLDEAGQAELLEKLWPRIGESNARVPGQGRVARDKDEIGRLYASAMNRAPTVKIALEAKTTYRPTAVVSFLRQVFEISFAPARTIVEDEDFFAHGLDSVQTLGITANLKRNLEGLEGQSSRSVAWISARTIFCNSTFAELSELLATFLNEGTVPARDSQAKQAHGVDEAVKRNTKGLPDRKSSKATPPRISTPW</sequence>
<dbReference type="SUPFAM" id="SSF56801">
    <property type="entry name" value="Acetyl-CoA synthetase-like"/>
    <property type="match status" value="1"/>
</dbReference>
<comment type="caution">
    <text evidence="4">The sequence shown here is derived from an EMBL/GenBank/DDBJ whole genome shotgun (WGS) entry which is preliminary data.</text>
</comment>
<dbReference type="Pfam" id="PF23562">
    <property type="entry name" value="AMP-binding_C_3"/>
    <property type="match status" value="1"/>
</dbReference>
<reference evidence="4" key="1">
    <citation type="submission" date="2023-10" db="EMBL/GenBank/DDBJ databases">
        <authorList>
            <person name="Hackl T."/>
        </authorList>
    </citation>
    <scope>NUCLEOTIDE SEQUENCE</scope>
</reference>
<evidence type="ECO:0000313" key="5">
    <source>
        <dbReference type="Proteomes" id="UP001295740"/>
    </source>
</evidence>
<dbReference type="InterPro" id="IPR042099">
    <property type="entry name" value="ANL_N_sf"/>
</dbReference>
<proteinExistence type="predicted"/>
<evidence type="ECO:0000313" key="4">
    <source>
        <dbReference type="EMBL" id="CAJ2506595.1"/>
    </source>
</evidence>
<dbReference type="InterPro" id="IPR051414">
    <property type="entry name" value="Adenylate-forming_Reductase"/>
</dbReference>
<name>A0AAI8VLM0_9PEZI</name>
<evidence type="ECO:0000256" key="1">
    <source>
        <dbReference type="ARBA" id="ARBA00022450"/>
    </source>
</evidence>
<dbReference type="Proteomes" id="UP001295740">
    <property type="component" value="Unassembled WGS sequence"/>
</dbReference>
<feature type="region of interest" description="Disordered" evidence="3">
    <location>
        <begin position="428"/>
        <end position="465"/>
    </location>
</feature>
<accession>A0AAI8VLM0</accession>
<dbReference type="Gene3D" id="3.40.50.12780">
    <property type="entry name" value="N-terminal domain of ligase-like"/>
    <property type="match status" value="1"/>
</dbReference>
<gene>
    <name evidence="4" type="ORF">KHLLAP_LOCUS7063</name>
</gene>
<keyword evidence="2" id="KW-0597">Phosphoprotein</keyword>
<protein>
    <submittedName>
        <fullName evidence="4">Uu.00g077810.m01.CDS01</fullName>
    </submittedName>
</protein>
<evidence type="ECO:0000256" key="3">
    <source>
        <dbReference type="SAM" id="MobiDB-lite"/>
    </source>
</evidence>
<dbReference type="EMBL" id="CAUWAG010000010">
    <property type="protein sequence ID" value="CAJ2506595.1"/>
    <property type="molecule type" value="Genomic_DNA"/>
</dbReference>
<dbReference type="PANTHER" id="PTHR43439">
    <property type="entry name" value="PHENYLACETATE-COENZYME A LIGASE"/>
    <property type="match status" value="1"/>
</dbReference>
<dbReference type="AlphaFoldDB" id="A0AAI8VLM0"/>